<organism evidence="2 3">
    <name type="scientific">Mucilaginibacter jinjuensis</name>
    <dbReference type="NCBI Taxonomy" id="1176721"/>
    <lineage>
        <taxon>Bacteria</taxon>
        <taxon>Pseudomonadati</taxon>
        <taxon>Bacteroidota</taxon>
        <taxon>Sphingobacteriia</taxon>
        <taxon>Sphingobacteriales</taxon>
        <taxon>Sphingobacteriaceae</taxon>
        <taxon>Mucilaginibacter</taxon>
    </lineage>
</organism>
<evidence type="ECO:0000256" key="1">
    <source>
        <dbReference type="SAM" id="Phobius"/>
    </source>
</evidence>
<reference evidence="2 3" key="1">
    <citation type="submission" date="2023-02" db="EMBL/GenBank/DDBJ databases">
        <title>Genome sequence of Mucilaginibacter jinjuensis strain KACC 16571.</title>
        <authorList>
            <person name="Kim S."/>
            <person name="Heo J."/>
            <person name="Kwon S.-W."/>
        </authorList>
    </citation>
    <scope>NUCLEOTIDE SEQUENCE [LARGE SCALE GENOMIC DNA]</scope>
    <source>
        <strain evidence="2 3">KACC 16571</strain>
    </source>
</reference>
<evidence type="ECO:0000313" key="2">
    <source>
        <dbReference type="EMBL" id="WCT14353.1"/>
    </source>
</evidence>
<accession>A0ABY7TDT1</accession>
<keyword evidence="1" id="KW-1133">Transmembrane helix</keyword>
<keyword evidence="3" id="KW-1185">Reference proteome</keyword>
<keyword evidence="1" id="KW-0812">Transmembrane</keyword>
<keyword evidence="1" id="KW-0472">Membrane</keyword>
<feature type="transmembrane region" description="Helical" evidence="1">
    <location>
        <begin position="67"/>
        <end position="93"/>
    </location>
</feature>
<gene>
    <name evidence="2" type="ORF">PQO05_10455</name>
</gene>
<evidence type="ECO:0008006" key="4">
    <source>
        <dbReference type="Google" id="ProtNLM"/>
    </source>
</evidence>
<evidence type="ECO:0000313" key="3">
    <source>
        <dbReference type="Proteomes" id="UP001216139"/>
    </source>
</evidence>
<name>A0ABY7TDT1_9SPHI</name>
<dbReference type="RefSeq" id="WP_273632816.1">
    <property type="nucleotide sequence ID" value="NZ_CP117167.1"/>
</dbReference>
<sequence length="135" mass="15714">MGKLTDEEIQKMLDGHFLVPENEDTDMYIRLYRTLNAPANIAINHLTEEVLDRIEEKQEFKSSVKTTILCGSIIFTGVIFFICACISFNSLVFKVLDSSFLTLRRFLLLFAVGLVVFFIDKLFKRYFASMRLRRL</sequence>
<dbReference type="EMBL" id="CP117167">
    <property type="protein sequence ID" value="WCT14353.1"/>
    <property type="molecule type" value="Genomic_DNA"/>
</dbReference>
<protein>
    <recommendedName>
        <fullName evidence="4">DUF1700 domain-containing protein</fullName>
    </recommendedName>
</protein>
<feature type="transmembrane region" description="Helical" evidence="1">
    <location>
        <begin position="105"/>
        <end position="123"/>
    </location>
</feature>
<dbReference type="Proteomes" id="UP001216139">
    <property type="component" value="Chromosome"/>
</dbReference>
<proteinExistence type="predicted"/>